<dbReference type="GeneID" id="20206241"/>
<evidence type="ECO:0000313" key="2">
    <source>
        <dbReference type="EMBL" id="ESN98182.1"/>
    </source>
</evidence>
<dbReference type="Pfam" id="PF00024">
    <property type="entry name" value="PAN_1"/>
    <property type="match status" value="1"/>
</dbReference>
<reference evidence="3" key="3">
    <citation type="submission" date="2015-06" db="UniProtKB">
        <authorList>
            <consortium name="EnsemblMetazoa"/>
        </authorList>
    </citation>
    <scope>IDENTIFICATION</scope>
</reference>
<dbReference type="InParanoid" id="T1FBP2"/>
<dbReference type="Gene3D" id="2.60.120.260">
    <property type="entry name" value="Galactose-binding domain-like"/>
    <property type="match status" value="1"/>
</dbReference>
<feature type="domain" description="Apple" evidence="1">
    <location>
        <begin position="170"/>
        <end position="255"/>
    </location>
</feature>
<dbReference type="EnsemblMetazoa" id="HelroT177428">
    <property type="protein sequence ID" value="HelroP177428"/>
    <property type="gene ID" value="HelroG177428"/>
</dbReference>
<dbReference type="EMBL" id="KB097222">
    <property type="protein sequence ID" value="ESN98182.1"/>
    <property type="molecule type" value="Genomic_DNA"/>
</dbReference>
<proteinExistence type="predicted"/>
<dbReference type="RefSeq" id="XP_009023866.1">
    <property type="nucleotide sequence ID" value="XM_009025618.1"/>
</dbReference>
<evidence type="ECO:0000313" key="3">
    <source>
        <dbReference type="EnsemblMetazoa" id="HelroP177428"/>
    </source>
</evidence>
<dbReference type="PROSITE" id="PS50948">
    <property type="entry name" value="PAN"/>
    <property type="match status" value="1"/>
</dbReference>
<organism evidence="3 4">
    <name type="scientific">Helobdella robusta</name>
    <name type="common">Californian leech</name>
    <dbReference type="NCBI Taxonomy" id="6412"/>
    <lineage>
        <taxon>Eukaryota</taxon>
        <taxon>Metazoa</taxon>
        <taxon>Spiralia</taxon>
        <taxon>Lophotrochozoa</taxon>
        <taxon>Annelida</taxon>
        <taxon>Clitellata</taxon>
        <taxon>Hirudinea</taxon>
        <taxon>Rhynchobdellida</taxon>
        <taxon>Glossiphoniidae</taxon>
        <taxon>Helobdella</taxon>
    </lineage>
</organism>
<dbReference type="EMBL" id="AMQM01006060">
    <property type="status" value="NOT_ANNOTATED_CDS"/>
    <property type="molecule type" value="Genomic_DNA"/>
</dbReference>
<dbReference type="HOGENOM" id="CLU_070429_0_0_1"/>
<dbReference type="KEGG" id="hro:HELRODRAFT_177428"/>
<evidence type="ECO:0000313" key="4">
    <source>
        <dbReference type="Proteomes" id="UP000015101"/>
    </source>
</evidence>
<name>T1FBP2_HELRO</name>
<dbReference type="InterPro" id="IPR051941">
    <property type="entry name" value="BG_Antigen-Binding_Lectin"/>
</dbReference>
<dbReference type="SUPFAM" id="SSF57414">
    <property type="entry name" value="Hairpin loop containing domain-like"/>
    <property type="match status" value="1"/>
</dbReference>
<sequence>MAKRYNNYSSMEPVVYSLKNVLLHKPTTQSSAYYMSGRHYDGSLAVDGDRSSDFSLNHCFHTADDEILKDFWMMVDMIIPYKIEYVVLWTRSGPTYTPRMDYFIIGLTNVNYFNLSVNQTIRGKYPLCGQYPYNSQESFGHRVNCSANVPAYRYVIAQQSPTAALGFCICELEAFVIKYPENIWKHREGMRLNGLSLHTMKGRSAHQCIIACIHFAGCTSVNFDRNLRMCDLNSGTVENVTNIVADQSFDYWQYV</sequence>
<protein>
    <recommendedName>
        <fullName evidence="1">Apple domain-containing protein</fullName>
    </recommendedName>
</protein>
<evidence type="ECO:0000259" key="1">
    <source>
        <dbReference type="PROSITE" id="PS50948"/>
    </source>
</evidence>
<dbReference type="AlphaFoldDB" id="T1FBP2"/>
<dbReference type="InterPro" id="IPR008979">
    <property type="entry name" value="Galactose-bd-like_sf"/>
</dbReference>
<dbReference type="Proteomes" id="UP000015101">
    <property type="component" value="Unassembled WGS sequence"/>
</dbReference>
<keyword evidence="4" id="KW-1185">Reference proteome</keyword>
<dbReference type="PANTHER" id="PTHR45713:SF6">
    <property type="entry name" value="F5_8 TYPE C DOMAIN-CONTAINING PROTEIN"/>
    <property type="match status" value="1"/>
</dbReference>
<reference evidence="4" key="1">
    <citation type="submission" date="2012-12" db="EMBL/GenBank/DDBJ databases">
        <authorList>
            <person name="Hellsten U."/>
            <person name="Grimwood J."/>
            <person name="Chapman J.A."/>
            <person name="Shapiro H."/>
            <person name="Aerts A."/>
            <person name="Otillar R.P."/>
            <person name="Terry A.Y."/>
            <person name="Boore J.L."/>
            <person name="Simakov O."/>
            <person name="Marletaz F."/>
            <person name="Cho S.-J."/>
            <person name="Edsinger-Gonzales E."/>
            <person name="Havlak P."/>
            <person name="Kuo D.-H."/>
            <person name="Larsson T."/>
            <person name="Lv J."/>
            <person name="Arendt D."/>
            <person name="Savage R."/>
            <person name="Osoegawa K."/>
            <person name="de Jong P."/>
            <person name="Lindberg D.R."/>
            <person name="Seaver E.C."/>
            <person name="Weisblat D.A."/>
            <person name="Putnam N.H."/>
            <person name="Grigoriev I.V."/>
            <person name="Rokhsar D.S."/>
        </authorList>
    </citation>
    <scope>NUCLEOTIDE SEQUENCE</scope>
</reference>
<gene>
    <name evidence="3" type="primary">20206241</name>
    <name evidence="2" type="ORF">HELRODRAFT_177428</name>
</gene>
<reference evidence="2 4" key="2">
    <citation type="journal article" date="2013" name="Nature">
        <title>Insights into bilaterian evolution from three spiralian genomes.</title>
        <authorList>
            <person name="Simakov O."/>
            <person name="Marletaz F."/>
            <person name="Cho S.J."/>
            <person name="Edsinger-Gonzales E."/>
            <person name="Havlak P."/>
            <person name="Hellsten U."/>
            <person name="Kuo D.H."/>
            <person name="Larsson T."/>
            <person name="Lv J."/>
            <person name="Arendt D."/>
            <person name="Savage R."/>
            <person name="Osoegawa K."/>
            <person name="de Jong P."/>
            <person name="Grimwood J."/>
            <person name="Chapman J.A."/>
            <person name="Shapiro H."/>
            <person name="Aerts A."/>
            <person name="Otillar R.P."/>
            <person name="Terry A.Y."/>
            <person name="Boore J.L."/>
            <person name="Grigoriev I.V."/>
            <person name="Lindberg D.R."/>
            <person name="Seaver E.C."/>
            <person name="Weisblat D.A."/>
            <person name="Putnam N.H."/>
            <person name="Rokhsar D.S."/>
        </authorList>
    </citation>
    <scope>NUCLEOTIDE SEQUENCE</scope>
</reference>
<dbReference type="CTD" id="20206241"/>
<dbReference type="Gene3D" id="3.50.4.10">
    <property type="entry name" value="Hepatocyte Growth Factor"/>
    <property type="match status" value="1"/>
</dbReference>
<dbReference type="PANTHER" id="PTHR45713">
    <property type="entry name" value="FTP DOMAIN-CONTAINING PROTEIN"/>
    <property type="match status" value="1"/>
</dbReference>
<dbReference type="SUPFAM" id="SSF49785">
    <property type="entry name" value="Galactose-binding domain-like"/>
    <property type="match status" value="1"/>
</dbReference>
<dbReference type="InterPro" id="IPR003609">
    <property type="entry name" value="Pan_app"/>
</dbReference>
<accession>T1FBP2</accession>